<keyword evidence="1" id="KW-0233">DNA recombination</keyword>
<dbReference type="Gene3D" id="1.10.443.10">
    <property type="entry name" value="Intergrase catalytic core"/>
    <property type="match status" value="1"/>
</dbReference>
<accession>A0A0C9W3Q3</accession>
<feature type="non-terminal residue" evidence="2">
    <location>
        <position position="284"/>
    </location>
</feature>
<dbReference type="HOGENOM" id="CLU_003292_1_0_1"/>
<dbReference type="PANTHER" id="PTHR34605:SF3">
    <property type="entry name" value="P CELL-TYPE AGGLUTINATION PROTEIN MAP4-LIKE-RELATED"/>
    <property type="match status" value="1"/>
</dbReference>
<evidence type="ECO:0000256" key="1">
    <source>
        <dbReference type="ARBA" id="ARBA00023172"/>
    </source>
</evidence>
<evidence type="ECO:0000313" key="2">
    <source>
        <dbReference type="EMBL" id="KIJ46702.1"/>
    </source>
</evidence>
<dbReference type="InterPro" id="IPR013762">
    <property type="entry name" value="Integrase-like_cat_sf"/>
</dbReference>
<proteinExistence type="predicted"/>
<feature type="non-terminal residue" evidence="2">
    <location>
        <position position="1"/>
    </location>
</feature>
<dbReference type="GO" id="GO:0003677">
    <property type="term" value="F:DNA binding"/>
    <property type="evidence" value="ECO:0007669"/>
    <property type="project" value="InterPro"/>
</dbReference>
<dbReference type="InterPro" id="IPR011010">
    <property type="entry name" value="DNA_brk_join_enz"/>
</dbReference>
<evidence type="ECO:0008006" key="4">
    <source>
        <dbReference type="Google" id="ProtNLM"/>
    </source>
</evidence>
<dbReference type="PANTHER" id="PTHR34605">
    <property type="entry name" value="PHAGE_INTEGRASE DOMAIN-CONTAINING PROTEIN"/>
    <property type="match status" value="1"/>
</dbReference>
<dbReference type="InterPro" id="IPR052925">
    <property type="entry name" value="Phage_Integrase-like_Recomb"/>
</dbReference>
<dbReference type="GO" id="GO:0006310">
    <property type="term" value="P:DNA recombination"/>
    <property type="evidence" value="ECO:0007669"/>
    <property type="project" value="UniProtKB-KW"/>
</dbReference>
<dbReference type="EMBL" id="KN837106">
    <property type="protein sequence ID" value="KIJ46702.1"/>
    <property type="molecule type" value="Genomic_DNA"/>
</dbReference>
<name>A0A0C9W3Q3_SPHS4</name>
<sequence length="284" mass="31981">RLPASYNLLHSFALWAAAVPDHIPAELSQGIPLEPISVELIRKYLSAVRAWHIAQGWPAPLSKEDYDRINWSLRGLENIQAGQCSRPPRPPVTPRMLMALKISLRLNQPYEACIWAMATCAFWGMMRSGEATVKSRNNFDGAKHLKRSDAHFDYDLDGRLYARLDLPSAKTAKPGQIQSVFITEQGELCPLAALRNLFSVVPARAGDPLFSWSDSRGNVRPLVKQTALTFINDILIRWGWGTSFGHSFRIGGASYYLAQKKDPEIIRIAGRWRSLAYEAYIRAF</sequence>
<keyword evidence="3" id="KW-1185">Reference proteome</keyword>
<dbReference type="OrthoDB" id="3254696at2759"/>
<gene>
    <name evidence="2" type="ORF">M422DRAFT_101180</name>
</gene>
<reference evidence="2 3" key="1">
    <citation type="submission" date="2014-06" db="EMBL/GenBank/DDBJ databases">
        <title>Evolutionary Origins and Diversification of the Mycorrhizal Mutualists.</title>
        <authorList>
            <consortium name="DOE Joint Genome Institute"/>
            <consortium name="Mycorrhizal Genomics Consortium"/>
            <person name="Kohler A."/>
            <person name="Kuo A."/>
            <person name="Nagy L.G."/>
            <person name="Floudas D."/>
            <person name="Copeland A."/>
            <person name="Barry K.W."/>
            <person name="Cichocki N."/>
            <person name="Veneault-Fourrey C."/>
            <person name="LaButti K."/>
            <person name="Lindquist E.A."/>
            <person name="Lipzen A."/>
            <person name="Lundell T."/>
            <person name="Morin E."/>
            <person name="Murat C."/>
            <person name="Riley R."/>
            <person name="Ohm R."/>
            <person name="Sun H."/>
            <person name="Tunlid A."/>
            <person name="Henrissat B."/>
            <person name="Grigoriev I.V."/>
            <person name="Hibbett D.S."/>
            <person name="Martin F."/>
        </authorList>
    </citation>
    <scope>NUCLEOTIDE SEQUENCE [LARGE SCALE GENOMIC DNA]</scope>
    <source>
        <strain evidence="2 3">SS14</strain>
    </source>
</reference>
<dbReference type="Proteomes" id="UP000054279">
    <property type="component" value="Unassembled WGS sequence"/>
</dbReference>
<dbReference type="AlphaFoldDB" id="A0A0C9W3Q3"/>
<dbReference type="GO" id="GO:0015074">
    <property type="term" value="P:DNA integration"/>
    <property type="evidence" value="ECO:0007669"/>
    <property type="project" value="InterPro"/>
</dbReference>
<organism evidence="2 3">
    <name type="scientific">Sphaerobolus stellatus (strain SS14)</name>
    <dbReference type="NCBI Taxonomy" id="990650"/>
    <lineage>
        <taxon>Eukaryota</taxon>
        <taxon>Fungi</taxon>
        <taxon>Dikarya</taxon>
        <taxon>Basidiomycota</taxon>
        <taxon>Agaricomycotina</taxon>
        <taxon>Agaricomycetes</taxon>
        <taxon>Phallomycetidae</taxon>
        <taxon>Geastrales</taxon>
        <taxon>Sphaerobolaceae</taxon>
        <taxon>Sphaerobolus</taxon>
    </lineage>
</organism>
<protein>
    <recommendedName>
        <fullName evidence="4">DNA breaking-rejoining enzyme</fullName>
    </recommendedName>
</protein>
<evidence type="ECO:0000313" key="3">
    <source>
        <dbReference type="Proteomes" id="UP000054279"/>
    </source>
</evidence>
<dbReference type="SUPFAM" id="SSF56349">
    <property type="entry name" value="DNA breaking-rejoining enzymes"/>
    <property type="match status" value="1"/>
</dbReference>